<feature type="compositionally biased region" description="Low complexity" evidence="1">
    <location>
        <begin position="52"/>
        <end position="67"/>
    </location>
</feature>
<dbReference type="Proteomes" id="UP000192257">
    <property type="component" value="Unassembled WGS sequence"/>
</dbReference>
<evidence type="ECO:0000256" key="2">
    <source>
        <dbReference type="SAM" id="SignalP"/>
    </source>
</evidence>
<dbReference type="VEuPathDB" id="TriTrypDB:TM35_000761080"/>
<dbReference type="EMBL" id="NBCO01000076">
    <property type="protein sequence ID" value="ORC83163.1"/>
    <property type="molecule type" value="Genomic_DNA"/>
</dbReference>
<reference evidence="3 4" key="1">
    <citation type="submission" date="2017-03" db="EMBL/GenBank/DDBJ databases">
        <title>An alternative strategy for trypanosome survival in the mammalian bloodstream revealed through genome and transcriptome analysis of the ubiquitous bovine parasite Trypanosoma (Megatrypanum) theileri.</title>
        <authorList>
            <person name="Kelly S."/>
            <person name="Ivens A."/>
            <person name="Mott A."/>
            <person name="O'Neill E."/>
            <person name="Emms D."/>
            <person name="Macleod O."/>
            <person name="Voorheis P."/>
            <person name="Matthews J."/>
            <person name="Matthews K."/>
            <person name="Carrington M."/>
        </authorList>
    </citation>
    <scope>NUCLEOTIDE SEQUENCE [LARGE SCALE GENOMIC DNA]</scope>
    <source>
        <strain evidence="3">Edinburgh</strain>
    </source>
</reference>
<feature type="region of interest" description="Disordered" evidence="1">
    <location>
        <begin position="91"/>
        <end position="339"/>
    </location>
</feature>
<feature type="compositionally biased region" description="Low complexity" evidence="1">
    <location>
        <begin position="310"/>
        <end position="321"/>
    </location>
</feature>
<organism evidence="3 4">
    <name type="scientific">Trypanosoma theileri</name>
    <dbReference type="NCBI Taxonomy" id="67003"/>
    <lineage>
        <taxon>Eukaryota</taxon>
        <taxon>Discoba</taxon>
        <taxon>Euglenozoa</taxon>
        <taxon>Kinetoplastea</taxon>
        <taxon>Metakinetoplastina</taxon>
        <taxon>Trypanosomatida</taxon>
        <taxon>Trypanosomatidae</taxon>
        <taxon>Trypanosoma</taxon>
    </lineage>
</organism>
<accession>A0A1X0NF20</accession>
<feature type="compositionally biased region" description="Low complexity" evidence="1">
    <location>
        <begin position="97"/>
        <end position="110"/>
    </location>
</feature>
<evidence type="ECO:0000313" key="3">
    <source>
        <dbReference type="EMBL" id="ORC83163.1"/>
    </source>
</evidence>
<keyword evidence="4" id="KW-1185">Reference proteome</keyword>
<evidence type="ECO:0000256" key="1">
    <source>
        <dbReference type="SAM" id="MobiDB-lite"/>
    </source>
</evidence>
<protein>
    <submittedName>
        <fullName evidence="3">Uncharacterized protein</fullName>
    </submittedName>
</protein>
<gene>
    <name evidence="3" type="ORF">TM35_000761080</name>
</gene>
<feature type="compositionally biased region" description="Low complexity" evidence="1">
    <location>
        <begin position="261"/>
        <end position="270"/>
    </location>
</feature>
<keyword evidence="2" id="KW-0732">Signal</keyword>
<sequence>MVLRRLLCFFALLLSVPSLCTSASGAAAAAEALPPESRCTSAPSGDSRPDSDCPSSSGVHPPGSSGSCPTGTQHCPAPDAAAAAAAASKTATGSCPDTGSTGADTGDTCTSPAQDASGGSNGGRDRSTAREHDLTGKAGQASSGEGAAAGERGEQGPAGAGATTCPDGDADNPNCSKDTTLPKGPVKAEGHAEALQGQDAARGVGAPSIGSAGEAGRAGAPTQEEIPDPRGEQEAAAPTDPATRPETPASAPDTGIRSNNEGSESETSQPPSSPNGTAPAGDAGSNPASNEDGTSEGTEATSNIESAENTDTTTTTTTTTTLPPELTNNKKGDADNSSSISSVWVRVPLLIVVTLACILVC</sequence>
<name>A0A1X0NF20_9TRYP</name>
<feature type="region of interest" description="Disordered" evidence="1">
    <location>
        <begin position="31"/>
        <end position="71"/>
    </location>
</feature>
<dbReference type="GeneID" id="39991096"/>
<feature type="compositionally biased region" description="Polar residues" evidence="1">
    <location>
        <begin position="286"/>
        <end position="309"/>
    </location>
</feature>
<evidence type="ECO:0000313" key="4">
    <source>
        <dbReference type="Proteomes" id="UP000192257"/>
    </source>
</evidence>
<proteinExistence type="predicted"/>
<feature type="signal peptide" evidence="2">
    <location>
        <begin position="1"/>
        <end position="22"/>
    </location>
</feature>
<dbReference type="RefSeq" id="XP_028877391.1">
    <property type="nucleotide sequence ID" value="XM_029031316.1"/>
</dbReference>
<comment type="caution">
    <text evidence="3">The sequence shown here is derived from an EMBL/GenBank/DDBJ whole genome shotgun (WGS) entry which is preliminary data.</text>
</comment>
<dbReference type="AlphaFoldDB" id="A0A1X0NF20"/>
<feature type="chain" id="PRO_5013027009" evidence="2">
    <location>
        <begin position="23"/>
        <end position="361"/>
    </location>
</feature>
<feature type="compositionally biased region" description="Low complexity" evidence="1">
    <location>
        <begin position="138"/>
        <end position="162"/>
    </location>
</feature>
<feature type="compositionally biased region" description="Basic and acidic residues" evidence="1">
    <location>
        <begin position="123"/>
        <end position="135"/>
    </location>
</feature>